<dbReference type="EMBL" id="KZ613473">
    <property type="protein sequence ID" value="PMD24148.1"/>
    <property type="molecule type" value="Genomic_DNA"/>
</dbReference>
<dbReference type="InterPro" id="IPR010296">
    <property type="entry name" value="DUF899_thioredox"/>
</dbReference>
<dbReference type="SUPFAM" id="SSF52833">
    <property type="entry name" value="Thioredoxin-like"/>
    <property type="match status" value="1"/>
</dbReference>
<dbReference type="OrthoDB" id="3503208at2759"/>
<proteinExistence type="predicted"/>
<keyword evidence="2" id="KW-1185">Reference proteome</keyword>
<gene>
    <name evidence="1" type="ORF">NA56DRAFT_746310</name>
</gene>
<evidence type="ECO:0000313" key="1">
    <source>
        <dbReference type="EMBL" id="PMD24148.1"/>
    </source>
</evidence>
<dbReference type="STRING" id="1745343.A0A2J6QD37"/>
<dbReference type="InterPro" id="IPR036249">
    <property type="entry name" value="Thioredoxin-like_sf"/>
</dbReference>
<sequence length="229" mass="26383">MPGKVVSREEWLTARKELLVKEKAAVRAQEAFNAQLRNDFPMVKVEKEYTFEDLKGKYTLADLFQGRKQLIVYHFMLGPDDEAGCSGCSFLADNLPSTLTHLNAANTTLVLVSRAPIAKIEQYKKRMGWEFPWYSSFGSEFNWDFQVSIDEAVSSPATYNYKPMEKPYKGELPGLSVFYKEGEDLFHTYSTYARGLDGILVTHQLLDMTPIGRQHIDWKRHDEYETETK</sequence>
<organism evidence="1 2">
    <name type="scientific">Hyaloscypha hepaticicola</name>
    <dbReference type="NCBI Taxonomy" id="2082293"/>
    <lineage>
        <taxon>Eukaryota</taxon>
        <taxon>Fungi</taxon>
        <taxon>Dikarya</taxon>
        <taxon>Ascomycota</taxon>
        <taxon>Pezizomycotina</taxon>
        <taxon>Leotiomycetes</taxon>
        <taxon>Helotiales</taxon>
        <taxon>Hyaloscyphaceae</taxon>
        <taxon>Hyaloscypha</taxon>
    </lineage>
</organism>
<accession>A0A2J6QD37</accession>
<dbReference type="Pfam" id="PF05988">
    <property type="entry name" value="DUF899"/>
    <property type="match status" value="1"/>
</dbReference>
<dbReference type="AlphaFoldDB" id="A0A2J6QD37"/>
<reference evidence="1 2" key="1">
    <citation type="submission" date="2016-05" db="EMBL/GenBank/DDBJ databases">
        <title>A degradative enzymes factory behind the ericoid mycorrhizal symbiosis.</title>
        <authorList>
            <consortium name="DOE Joint Genome Institute"/>
            <person name="Martino E."/>
            <person name="Morin E."/>
            <person name="Grelet G."/>
            <person name="Kuo A."/>
            <person name="Kohler A."/>
            <person name="Daghino S."/>
            <person name="Barry K."/>
            <person name="Choi C."/>
            <person name="Cichocki N."/>
            <person name="Clum A."/>
            <person name="Copeland A."/>
            <person name="Hainaut M."/>
            <person name="Haridas S."/>
            <person name="Labutti K."/>
            <person name="Lindquist E."/>
            <person name="Lipzen A."/>
            <person name="Khouja H.-R."/>
            <person name="Murat C."/>
            <person name="Ohm R."/>
            <person name="Olson A."/>
            <person name="Spatafora J."/>
            <person name="Veneault-Fourrey C."/>
            <person name="Henrissat B."/>
            <person name="Grigoriev I."/>
            <person name="Martin F."/>
            <person name="Perotto S."/>
        </authorList>
    </citation>
    <scope>NUCLEOTIDE SEQUENCE [LARGE SCALE GENOMIC DNA]</scope>
    <source>
        <strain evidence="1 2">UAMH 7357</strain>
    </source>
</reference>
<dbReference type="Proteomes" id="UP000235672">
    <property type="component" value="Unassembled WGS sequence"/>
</dbReference>
<dbReference type="Gene3D" id="3.40.30.10">
    <property type="entry name" value="Glutaredoxin"/>
    <property type="match status" value="1"/>
</dbReference>
<protein>
    <submittedName>
        <fullName evidence="1">DUF899-domain-containing protein</fullName>
    </submittedName>
</protein>
<evidence type="ECO:0000313" key="2">
    <source>
        <dbReference type="Proteomes" id="UP000235672"/>
    </source>
</evidence>
<name>A0A2J6QD37_9HELO</name>